<organism evidence="3 4">
    <name type="scientific">Colletotrichum zoysiae</name>
    <dbReference type="NCBI Taxonomy" id="1216348"/>
    <lineage>
        <taxon>Eukaryota</taxon>
        <taxon>Fungi</taxon>
        <taxon>Dikarya</taxon>
        <taxon>Ascomycota</taxon>
        <taxon>Pezizomycotina</taxon>
        <taxon>Sordariomycetes</taxon>
        <taxon>Hypocreomycetidae</taxon>
        <taxon>Glomerellales</taxon>
        <taxon>Glomerellaceae</taxon>
        <taxon>Colletotrichum</taxon>
        <taxon>Colletotrichum graminicola species complex</taxon>
    </lineage>
</organism>
<accession>A0AAD9HHH1</accession>
<reference evidence="3" key="1">
    <citation type="submission" date="2021-06" db="EMBL/GenBank/DDBJ databases">
        <title>Comparative genomics, transcriptomics and evolutionary studies reveal genomic signatures of adaptation to plant cell wall in hemibiotrophic fungi.</title>
        <authorList>
            <consortium name="DOE Joint Genome Institute"/>
            <person name="Baroncelli R."/>
            <person name="Diaz J.F."/>
            <person name="Benocci T."/>
            <person name="Peng M."/>
            <person name="Battaglia E."/>
            <person name="Haridas S."/>
            <person name="Andreopoulos W."/>
            <person name="Labutti K."/>
            <person name="Pangilinan J."/>
            <person name="Floch G.L."/>
            <person name="Makela M.R."/>
            <person name="Henrissat B."/>
            <person name="Grigoriev I.V."/>
            <person name="Crouch J.A."/>
            <person name="De Vries R.P."/>
            <person name="Sukno S.A."/>
            <person name="Thon M.R."/>
        </authorList>
    </citation>
    <scope>NUCLEOTIDE SEQUENCE</scope>
    <source>
        <strain evidence="3">MAFF235873</strain>
    </source>
</reference>
<gene>
    <name evidence="3" type="ORF">LX32DRAFT_639351</name>
</gene>
<comment type="caution">
    <text evidence="3">The sequence shown here is derived from an EMBL/GenBank/DDBJ whole genome shotgun (WGS) entry which is preliminary data.</text>
</comment>
<feature type="compositionally biased region" description="Polar residues" evidence="1">
    <location>
        <begin position="65"/>
        <end position="75"/>
    </location>
</feature>
<dbReference type="EMBL" id="MU842867">
    <property type="protein sequence ID" value="KAK2029206.1"/>
    <property type="molecule type" value="Genomic_DNA"/>
</dbReference>
<feature type="region of interest" description="Disordered" evidence="1">
    <location>
        <begin position="61"/>
        <end position="82"/>
    </location>
</feature>
<feature type="chain" id="PRO_5042034852" description="Secreted protein" evidence="2">
    <location>
        <begin position="19"/>
        <end position="161"/>
    </location>
</feature>
<evidence type="ECO:0000256" key="2">
    <source>
        <dbReference type="SAM" id="SignalP"/>
    </source>
</evidence>
<protein>
    <recommendedName>
        <fullName evidence="5">Secreted protein</fullName>
    </recommendedName>
</protein>
<dbReference type="AlphaFoldDB" id="A0AAD9HHH1"/>
<proteinExistence type="predicted"/>
<keyword evidence="4" id="KW-1185">Reference proteome</keyword>
<evidence type="ECO:0000313" key="4">
    <source>
        <dbReference type="Proteomes" id="UP001232148"/>
    </source>
</evidence>
<feature type="signal peptide" evidence="2">
    <location>
        <begin position="1"/>
        <end position="18"/>
    </location>
</feature>
<evidence type="ECO:0000256" key="1">
    <source>
        <dbReference type="SAM" id="MobiDB-lite"/>
    </source>
</evidence>
<evidence type="ECO:0008006" key="5">
    <source>
        <dbReference type="Google" id="ProtNLM"/>
    </source>
</evidence>
<sequence length="161" mass="17163">MITSRLAIVLLNSTATCCFLFFGHDGRRKLLRIASEQARQQVVAPGLDDVGARHVGSFVEDNGSGLLTSPSNDGGSPSPVLPAAASHQMTTAASVSGRVALHQEQWRRMGNATDAREHKPQPTTAIRGIPEYTLECLLPKLDFLVSQGPPFPADIGHDAVP</sequence>
<dbReference type="Proteomes" id="UP001232148">
    <property type="component" value="Unassembled WGS sequence"/>
</dbReference>
<evidence type="ECO:0000313" key="3">
    <source>
        <dbReference type="EMBL" id="KAK2029206.1"/>
    </source>
</evidence>
<name>A0AAD9HHH1_9PEZI</name>
<keyword evidence="2" id="KW-0732">Signal</keyword>